<dbReference type="EnsemblMetazoa" id="ASIC017687-RA">
    <property type="protein sequence ID" value="ASIC017687-PA"/>
    <property type="gene ID" value="ASIC017687"/>
</dbReference>
<dbReference type="EMBL" id="KE525346">
    <property type="protein sequence ID" value="KFB49486.1"/>
    <property type="molecule type" value="Genomic_DNA"/>
</dbReference>
<evidence type="ECO:0000313" key="2">
    <source>
        <dbReference type="EnsemblMetazoa" id="ASIC017687-PA"/>
    </source>
</evidence>
<protein>
    <submittedName>
        <fullName evidence="1 2">Uncharacterized protein</fullName>
    </submittedName>
</protein>
<gene>
    <name evidence="1" type="ORF">ZHAS_00017687</name>
</gene>
<dbReference type="AlphaFoldDB" id="A0A084WGZ2"/>
<reference evidence="1 3" key="1">
    <citation type="journal article" date="2014" name="BMC Genomics">
        <title>Genome sequence of Anopheles sinensis provides insight into genetics basis of mosquito competence for malaria parasites.</title>
        <authorList>
            <person name="Zhou D."/>
            <person name="Zhang D."/>
            <person name="Ding G."/>
            <person name="Shi L."/>
            <person name="Hou Q."/>
            <person name="Ye Y."/>
            <person name="Xu Y."/>
            <person name="Zhou H."/>
            <person name="Xiong C."/>
            <person name="Li S."/>
            <person name="Yu J."/>
            <person name="Hong S."/>
            <person name="Yu X."/>
            <person name="Zou P."/>
            <person name="Chen C."/>
            <person name="Chang X."/>
            <person name="Wang W."/>
            <person name="Lv Y."/>
            <person name="Sun Y."/>
            <person name="Ma L."/>
            <person name="Shen B."/>
            <person name="Zhu C."/>
        </authorList>
    </citation>
    <scope>NUCLEOTIDE SEQUENCE [LARGE SCALE GENOMIC DNA]</scope>
</reference>
<accession>A0A084WGZ2</accession>
<dbReference type="VEuPathDB" id="VectorBase:ASIC017687"/>
<keyword evidence="3" id="KW-1185">Reference proteome</keyword>
<organism evidence="1">
    <name type="scientific">Anopheles sinensis</name>
    <name type="common">Mosquito</name>
    <dbReference type="NCBI Taxonomy" id="74873"/>
    <lineage>
        <taxon>Eukaryota</taxon>
        <taxon>Metazoa</taxon>
        <taxon>Ecdysozoa</taxon>
        <taxon>Arthropoda</taxon>
        <taxon>Hexapoda</taxon>
        <taxon>Insecta</taxon>
        <taxon>Pterygota</taxon>
        <taxon>Neoptera</taxon>
        <taxon>Endopterygota</taxon>
        <taxon>Diptera</taxon>
        <taxon>Nematocera</taxon>
        <taxon>Culicoidea</taxon>
        <taxon>Culicidae</taxon>
        <taxon>Anophelinae</taxon>
        <taxon>Anopheles</taxon>
    </lineage>
</organism>
<reference evidence="2" key="2">
    <citation type="submission" date="2020-05" db="UniProtKB">
        <authorList>
            <consortium name="EnsemblMetazoa"/>
        </authorList>
    </citation>
    <scope>IDENTIFICATION</scope>
</reference>
<name>A0A084WGZ2_ANOSI</name>
<sequence length="101" mass="10874">MHSAGSVCYFGCSVAVPKGQSVTKNFNASASEQPLLPGRRSGVEGASRWQQNNMALPNEVTCVLQQQPRLSLTLLPGFPSRPYRTIAVPKTENISTLLAES</sequence>
<proteinExistence type="predicted"/>
<dbReference type="Proteomes" id="UP000030765">
    <property type="component" value="Unassembled WGS sequence"/>
</dbReference>
<evidence type="ECO:0000313" key="3">
    <source>
        <dbReference type="Proteomes" id="UP000030765"/>
    </source>
</evidence>
<dbReference type="EMBL" id="ATLV01023771">
    <property type="status" value="NOT_ANNOTATED_CDS"/>
    <property type="molecule type" value="Genomic_DNA"/>
</dbReference>
<evidence type="ECO:0000313" key="1">
    <source>
        <dbReference type="EMBL" id="KFB49486.1"/>
    </source>
</evidence>